<gene>
    <name evidence="1" type="ORF">HC62_18310</name>
</gene>
<accession>A0A251ZZ36</accession>
<evidence type="ECO:0000313" key="2">
    <source>
        <dbReference type="Proteomes" id="UP000194565"/>
    </source>
</evidence>
<comment type="caution">
    <text evidence="1">The sequence shown here is derived from an EMBL/GenBank/DDBJ whole genome shotgun (WGS) entry which is preliminary data.</text>
</comment>
<organism evidence="1 2">
    <name type="scientific">Acetobacter tropicalis</name>
    <dbReference type="NCBI Taxonomy" id="104102"/>
    <lineage>
        <taxon>Bacteria</taxon>
        <taxon>Pseudomonadati</taxon>
        <taxon>Pseudomonadota</taxon>
        <taxon>Alphaproteobacteria</taxon>
        <taxon>Acetobacterales</taxon>
        <taxon>Acetobacteraceae</taxon>
        <taxon>Acetobacter</taxon>
    </lineage>
</organism>
<dbReference type="RefSeq" id="WP_086642156.1">
    <property type="nucleotide sequence ID" value="NZ_JOMM01000091.1"/>
</dbReference>
<name>A0A251ZZ36_9PROT</name>
<protein>
    <submittedName>
        <fullName evidence="1">Uncharacterized protein</fullName>
    </submittedName>
</protein>
<dbReference type="EMBL" id="JOMM01000091">
    <property type="protein sequence ID" value="OUI79927.1"/>
    <property type="molecule type" value="Genomic_DNA"/>
</dbReference>
<reference evidence="1 2" key="1">
    <citation type="submission" date="2014-06" db="EMBL/GenBank/DDBJ databases">
        <authorList>
            <person name="Ju J."/>
            <person name="Zhang J."/>
        </authorList>
    </citation>
    <scope>NUCLEOTIDE SEQUENCE [LARGE SCALE GENOMIC DNA]</scope>
    <source>
        <strain evidence="1">DmW_042</strain>
    </source>
</reference>
<dbReference type="Proteomes" id="UP000194565">
    <property type="component" value="Unassembled WGS sequence"/>
</dbReference>
<evidence type="ECO:0000313" key="1">
    <source>
        <dbReference type="EMBL" id="OUI79927.1"/>
    </source>
</evidence>
<dbReference type="AlphaFoldDB" id="A0A251ZZ36"/>
<proteinExistence type="predicted"/>
<sequence>MIENEDQKKISVQFAEWRKIFESINSKEEPNNQRKSFISVTSGPEKPRQAFQLDLYNVFTTEFYRAFQSDIDIKLAILNDHINNHVCNKGSKVQRFLERRIVHGLLEARALVGNFKNKIKAISQHTMPDYSENQSIRDLVPHLSNSFRSFETAWYPAVTLASQGDAIFNELKFGLSFIQHYETEIEKCEARILEKIFGSIPSAASEKDEKRSK</sequence>